<sequence length="288" mass="33269">MKIKTKKTEQQAGLRLGALKETKHKKNRFEDTHLEKETTLTVRKVKKIADNAWIRSVGDTNYQMLLEMGNSNFAIMRWQKSRILKMILTALVFFVVGFFFYKKLMLIGLVLPFLLYYMQGKSIVSGYSRYKFQRHLQFAKFTRLLIPYLKQTSAGVNLYSVFNKIVPRLEHEADQTLLLTLMKEMSDKPNSIVPFTDYAEKTSGSDMSVLFMSTIFDLRQGTTDLSVIIELGKIASEELMDSIDQIITFKSRRFLLFPTKITMTTFLVVIGYAIAVLIYNIKDINLGM</sequence>
<keyword evidence="3" id="KW-1185">Reference proteome</keyword>
<keyword evidence="1" id="KW-0812">Transmembrane</keyword>
<name>W7CEE9_9LIST</name>
<evidence type="ECO:0000313" key="2">
    <source>
        <dbReference type="EMBL" id="EUJ34186.1"/>
    </source>
</evidence>
<proteinExistence type="predicted"/>
<dbReference type="Proteomes" id="UP000019243">
    <property type="component" value="Unassembled WGS sequence"/>
</dbReference>
<gene>
    <name evidence="2" type="ORF">BCAMP_12533</name>
</gene>
<reference evidence="2 3" key="1">
    <citation type="submission" date="2012-12" db="EMBL/GenBank/DDBJ databases">
        <title>Novel taxa of Listeriaceae from agricultural environments in the United States.</title>
        <authorList>
            <person name="den Bakker H.C."/>
            <person name="Allred A."/>
            <person name="Warchocki S."/>
            <person name="Wright E.M."/>
            <person name="Burrell A."/>
            <person name="Nightingale K.K."/>
            <person name="Kephart D."/>
            <person name="Wiedmann M."/>
        </authorList>
    </citation>
    <scope>NUCLEOTIDE SEQUENCE [LARGE SCALE GENOMIC DNA]</scope>
    <source>
        <strain evidence="2 3">FSL F6-1037</strain>
    </source>
</reference>
<accession>W7CEE9</accession>
<dbReference type="RefSeq" id="WP_198015793.1">
    <property type="nucleotide sequence ID" value="NZ_AODH01000077.1"/>
</dbReference>
<feature type="transmembrane region" description="Helical" evidence="1">
    <location>
        <begin position="261"/>
        <end position="281"/>
    </location>
</feature>
<feature type="transmembrane region" description="Helical" evidence="1">
    <location>
        <begin position="106"/>
        <end position="124"/>
    </location>
</feature>
<dbReference type="EMBL" id="AODH01000077">
    <property type="protein sequence ID" value="EUJ34186.1"/>
    <property type="molecule type" value="Genomic_DNA"/>
</dbReference>
<protein>
    <recommendedName>
        <fullName evidence="4">Type II secretion system protein GspF domain-containing protein</fullName>
    </recommendedName>
</protein>
<evidence type="ECO:0000313" key="3">
    <source>
        <dbReference type="Proteomes" id="UP000019243"/>
    </source>
</evidence>
<evidence type="ECO:0000256" key="1">
    <source>
        <dbReference type="SAM" id="Phobius"/>
    </source>
</evidence>
<organism evidence="2 3">
    <name type="scientific">Brochothrix campestris FSL F6-1037</name>
    <dbReference type="NCBI Taxonomy" id="1265861"/>
    <lineage>
        <taxon>Bacteria</taxon>
        <taxon>Bacillati</taxon>
        <taxon>Bacillota</taxon>
        <taxon>Bacilli</taxon>
        <taxon>Bacillales</taxon>
        <taxon>Listeriaceae</taxon>
        <taxon>Brochothrix</taxon>
    </lineage>
</organism>
<keyword evidence="1" id="KW-1133">Transmembrane helix</keyword>
<feature type="transmembrane region" description="Helical" evidence="1">
    <location>
        <begin position="83"/>
        <end position="100"/>
    </location>
</feature>
<dbReference type="AlphaFoldDB" id="W7CEE9"/>
<keyword evidence="1" id="KW-0472">Membrane</keyword>
<evidence type="ECO:0008006" key="4">
    <source>
        <dbReference type="Google" id="ProtNLM"/>
    </source>
</evidence>
<dbReference type="STRING" id="1265861.BCAMP_12533"/>
<dbReference type="PATRIC" id="fig|1265861.3.peg.2439"/>
<comment type="caution">
    <text evidence="2">The sequence shown here is derived from an EMBL/GenBank/DDBJ whole genome shotgun (WGS) entry which is preliminary data.</text>
</comment>